<dbReference type="InterPro" id="IPR029062">
    <property type="entry name" value="Class_I_gatase-like"/>
</dbReference>
<reference evidence="12 13" key="1">
    <citation type="journal article" date="2019" name="Int. J. Syst. Evol. Microbiol.">
        <title>The Global Catalogue of Microorganisms (GCM) 10K type strain sequencing project: providing services to taxonomists for standard genome sequencing and annotation.</title>
        <authorList>
            <consortium name="The Broad Institute Genomics Platform"/>
            <consortium name="The Broad Institute Genome Sequencing Center for Infectious Disease"/>
            <person name="Wu L."/>
            <person name="Ma J."/>
        </authorList>
    </citation>
    <scope>NUCLEOTIDE SEQUENCE [LARGE SCALE GENOMIC DNA]</scope>
    <source>
        <strain evidence="12 13">JCM 14331</strain>
    </source>
</reference>
<dbReference type="PIRSF" id="PIRSF038927">
    <property type="entry name" value="Catalase_clade2"/>
    <property type="match status" value="1"/>
</dbReference>
<dbReference type="Gene3D" id="3.40.50.880">
    <property type="match status" value="1"/>
</dbReference>
<keyword evidence="7 9" id="KW-0408">Iron</keyword>
<dbReference type="PRINTS" id="PR00067">
    <property type="entry name" value="CATALASE"/>
</dbReference>
<sequence>MTTKHKSVRPGVLKTNDIVTKQAEASNDLAAAMPHNANKALEHGHANAVAPPVGVTAEPESAALTASSNTEHDGTAKTGDAATPGSNPTVASLERMRVDAHGQPLTTNQGVAVADNQNSLKAGLRGPTLLEDFILREKITHFDHERIPERIVHARGSAAHGYFEAYAAQTQYTRAAPFSEKDKITPVFVRFSTVAGERGSKDTARDARGFAVKFYTDEGNWDLVGNNIPVFFIQDAMKFPDLVHAVKPEPHHGMPQAASAHDTFWDFVSLMPESTHMLMWVMSDRGIPRSYRMMQGFGVHTFRLVNHEGQAVFCKFHWKPMLGTHSLVWDEAVKISGADPDFHRRDLWEAIESGEFPVWELGLQIFTEDQAEGFSFDVLDATKLIPEELVPLVPVGRMVLNRNPDNFFAETEQVAFCTAHVIPGIDFSNDPLLAGRIHSYVDTQITRLGGPNFHEIPINSPLAPVQNNQRDGMHRQAIHRGRVSYEPNSLAGGCPFQAGSNGFVSFPAATAENNASEDKVRAKPEKFAEHYAQATLFFDSQTPLEQQHIADAFRFELSKVGVPAIRQRMLSSLLNVSQKLATDVAAGLGMPLPDAMPKAVTAPQPPEVTVSAALSLTALPGECGIRSRQIAVLVEDGVHQASLATLYAALTDAGAVVHFIGPRLGMFTGLDGGKITANKSLENSPSVLFDALVLPDGNEAVQALANNIDSMAFIKDAFRHGKAMLALGAGQELLDMAGINPATGEKAGIILSESSDAAAVAASFIKAVSAHRYGARSSDMPNQ</sequence>
<evidence type="ECO:0000256" key="1">
    <source>
        <dbReference type="ARBA" id="ARBA00001971"/>
    </source>
</evidence>
<dbReference type="SUPFAM" id="SSF52317">
    <property type="entry name" value="Class I glutamine amidotransferase-like"/>
    <property type="match status" value="1"/>
</dbReference>
<evidence type="ECO:0000256" key="5">
    <source>
        <dbReference type="ARBA" id="ARBA00022723"/>
    </source>
</evidence>
<dbReference type="SMART" id="SM01060">
    <property type="entry name" value="Catalase"/>
    <property type="match status" value="1"/>
</dbReference>
<dbReference type="Pfam" id="PF18011">
    <property type="entry name" value="Catalase_C"/>
    <property type="match status" value="1"/>
</dbReference>
<dbReference type="Gene3D" id="2.40.180.10">
    <property type="entry name" value="Catalase core domain"/>
    <property type="match status" value="1"/>
</dbReference>
<protein>
    <recommendedName>
        <fullName evidence="2 9">Catalase</fullName>
        <ecNumber evidence="2 9">1.11.1.6</ecNumber>
    </recommendedName>
</protein>
<keyword evidence="4 9" id="KW-0349">Heme</keyword>
<evidence type="ECO:0000256" key="9">
    <source>
        <dbReference type="PIRNR" id="PIRNR038927"/>
    </source>
</evidence>
<organism evidence="12 13">
    <name type="scientific">Rheinheimera aquimaris</name>
    <dbReference type="NCBI Taxonomy" id="412437"/>
    <lineage>
        <taxon>Bacteria</taxon>
        <taxon>Pseudomonadati</taxon>
        <taxon>Pseudomonadota</taxon>
        <taxon>Gammaproteobacteria</taxon>
        <taxon>Chromatiales</taxon>
        <taxon>Chromatiaceae</taxon>
        <taxon>Rheinheimera</taxon>
    </lineage>
</organism>
<keyword evidence="5 9" id="KW-0479">Metal-binding</keyword>
<dbReference type="InterPro" id="IPR024712">
    <property type="entry name" value="Catalase_clade2"/>
</dbReference>
<dbReference type="RefSeq" id="WP_226766801.1">
    <property type="nucleotide sequence ID" value="NZ_BAAAEO010000003.1"/>
</dbReference>
<dbReference type="PANTHER" id="PTHR42821">
    <property type="entry name" value="CATALASE"/>
    <property type="match status" value="1"/>
</dbReference>
<evidence type="ECO:0000313" key="13">
    <source>
        <dbReference type="Proteomes" id="UP001501169"/>
    </source>
</evidence>
<keyword evidence="8 9" id="KW-0376">Hydrogen peroxide</keyword>
<dbReference type="InterPro" id="IPR018028">
    <property type="entry name" value="Catalase"/>
</dbReference>
<dbReference type="InterPro" id="IPR020835">
    <property type="entry name" value="Catalase_sf"/>
</dbReference>
<name>A0ABN1DYK0_9GAMM</name>
<evidence type="ECO:0000256" key="2">
    <source>
        <dbReference type="ARBA" id="ARBA00012314"/>
    </source>
</evidence>
<dbReference type="PROSITE" id="PS00438">
    <property type="entry name" value="CATALASE_2"/>
    <property type="match status" value="1"/>
</dbReference>
<evidence type="ECO:0000256" key="10">
    <source>
        <dbReference type="SAM" id="MobiDB-lite"/>
    </source>
</evidence>
<comment type="catalytic activity">
    <reaction evidence="9">
        <text>2 H2O2 = O2 + 2 H2O</text>
        <dbReference type="Rhea" id="RHEA:20309"/>
        <dbReference type="ChEBI" id="CHEBI:15377"/>
        <dbReference type="ChEBI" id="CHEBI:15379"/>
        <dbReference type="ChEBI" id="CHEBI:16240"/>
        <dbReference type="EC" id="1.11.1.6"/>
    </reaction>
</comment>
<dbReference type="InterPro" id="IPR024708">
    <property type="entry name" value="Catalase_AS"/>
</dbReference>
<feature type="domain" description="Catalase core" evidence="11">
    <location>
        <begin position="106"/>
        <end position="494"/>
    </location>
</feature>
<evidence type="ECO:0000259" key="11">
    <source>
        <dbReference type="SMART" id="SM01060"/>
    </source>
</evidence>
<evidence type="ECO:0000256" key="6">
    <source>
        <dbReference type="ARBA" id="ARBA00023002"/>
    </source>
</evidence>
<dbReference type="PROSITE" id="PS51402">
    <property type="entry name" value="CATALASE_3"/>
    <property type="match status" value="1"/>
</dbReference>
<keyword evidence="13" id="KW-1185">Reference proteome</keyword>
<dbReference type="InterPro" id="IPR043156">
    <property type="entry name" value="Catalase_clade2_helical"/>
</dbReference>
<proteinExistence type="inferred from homology"/>
<keyword evidence="3 9" id="KW-0575">Peroxidase</keyword>
<evidence type="ECO:0000256" key="4">
    <source>
        <dbReference type="ARBA" id="ARBA00022617"/>
    </source>
</evidence>
<dbReference type="EC" id="1.11.1.6" evidence="2 9"/>
<dbReference type="Gene3D" id="1.20.1370.20">
    <property type="match status" value="1"/>
</dbReference>
<dbReference type="InterPro" id="IPR011614">
    <property type="entry name" value="Catalase_core"/>
</dbReference>
<dbReference type="PANTHER" id="PTHR42821:SF1">
    <property type="entry name" value="CATALASE-B"/>
    <property type="match status" value="1"/>
</dbReference>
<dbReference type="Pfam" id="PF06628">
    <property type="entry name" value="Catalase-rel"/>
    <property type="match status" value="1"/>
</dbReference>
<comment type="caution">
    <text evidence="12">The sequence shown here is derived from an EMBL/GenBank/DDBJ whole genome shotgun (WGS) entry which is preliminary data.</text>
</comment>
<dbReference type="InterPro" id="IPR041399">
    <property type="entry name" value="Catalase_large_C"/>
</dbReference>
<dbReference type="SUPFAM" id="SSF56634">
    <property type="entry name" value="Heme-dependent catalase-like"/>
    <property type="match status" value="1"/>
</dbReference>
<keyword evidence="6 9" id="KW-0560">Oxidoreductase</keyword>
<dbReference type="InterPro" id="IPR010582">
    <property type="entry name" value="Catalase_immune_responsive"/>
</dbReference>
<dbReference type="EMBL" id="BAAAEO010000003">
    <property type="protein sequence ID" value="GAA0555525.1"/>
    <property type="molecule type" value="Genomic_DNA"/>
</dbReference>
<comment type="function">
    <text evidence="9">Decomposes hydrogen peroxide into water and oxygen; serves to protect cells from the toxic effects of hydrogen peroxide.</text>
</comment>
<evidence type="ECO:0000256" key="8">
    <source>
        <dbReference type="ARBA" id="ARBA00023324"/>
    </source>
</evidence>
<feature type="region of interest" description="Disordered" evidence="10">
    <location>
        <begin position="59"/>
        <end position="89"/>
    </location>
</feature>
<gene>
    <name evidence="12" type="primary">katE</name>
    <name evidence="12" type="ORF">GCM10009098_24290</name>
</gene>
<dbReference type="Proteomes" id="UP001501169">
    <property type="component" value="Unassembled WGS sequence"/>
</dbReference>
<accession>A0ABN1DYK0</accession>
<dbReference type="CDD" id="cd03132">
    <property type="entry name" value="GATase1_catalase"/>
    <property type="match status" value="1"/>
</dbReference>
<dbReference type="Pfam" id="PF00199">
    <property type="entry name" value="Catalase"/>
    <property type="match status" value="1"/>
</dbReference>
<evidence type="ECO:0000256" key="7">
    <source>
        <dbReference type="ARBA" id="ARBA00023004"/>
    </source>
</evidence>
<evidence type="ECO:0000256" key="3">
    <source>
        <dbReference type="ARBA" id="ARBA00022559"/>
    </source>
</evidence>
<comment type="cofactor">
    <cofactor evidence="1 9">
        <name>heme</name>
        <dbReference type="ChEBI" id="CHEBI:30413"/>
    </cofactor>
</comment>
<evidence type="ECO:0000313" key="12">
    <source>
        <dbReference type="EMBL" id="GAA0555525.1"/>
    </source>
</evidence>
<comment type="similarity">
    <text evidence="9">Belongs to the catalase family.</text>
</comment>